<feature type="transmembrane region" description="Helical" evidence="1">
    <location>
        <begin position="6"/>
        <end position="25"/>
    </location>
</feature>
<evidence type="ECO:0000313" key="4">
    <source>
        <dbReference type="EMBL" id="MBK3517059.1"/>
    </source>
</evidence>
<dbReference type="Gene3D" id="2.70.70.10">
    <property type="entry name" value="Glucose Permease (Domain IIA)"/>
    <property type="match status" value="2"/>
</dbReference>
<organism evidence="4 5">
    <name type="scientific">Carboxylicivirga marina</name>
    <dbReference type="NCBI Taxonomy" id="2800988"/>
    <lineage>
        <taxon>Bacteria</taxon>
        <taxon>Pseudomonadati</taxon>
        <taxon>Bacteroidota</taxon>
        <taxon>Bacteroidia</taxon>
        <taxon>Marinilabiliales</taxon>
        <taxon>Marinilabiliaceae</taxon>
        <taxon>Carboxylicivirga</taxon>
    </lineage>
</organism>
<evidence type="ECO:0000259" key="2">
    <source>
        <dbReference type="Pfam" id="PF01551"/>
    </source>
</evidence>
<dbReference type="Proteomes" id="UP000605676">
    <property type="component" value="Unassembled WGS sequence"/>
</dbReference>
<feature type="transmembrane region" description="Helical" evidence="1">
    <location>
        <begin position="187"/>
        <end position="205"/>
    </location>
</feature>
<feature type="transmembrane region" description="Helical" evidence="1">
    <location>
        <begin position="138"/>
        <end position="156"/>
    </location>
</feature>
<feature type="domain" description="Peptidase M56" evidence="3">
    <location>
        <begin position="168"/>
        <end position="261"/>
    </location>
</feature>
<reference evidence="4 5" key="1">
    <citation type="submission" date="2021-01" db="EMBL/GenBank/DDBJ databases">
        <title>Carboxyliciviraga sp.nov., isolated from coastal sediments.</title>
        <authorList>
            <person name="Lu D."/>
            <person name="Zhang T."/>
        </authorList>
    </citation>
    <scope>NUCLEOTIDE SEQUENCE [LARGE SCALE GENOMIC DNA]</scope>
    <source>
        <strain evidence="4 5">N1Y132</strain>
    </source>
</reference>
<feature type="transmembrane region" description="Helical" evidence="1">
    <location>
        <begin position="99"/>
        <end position="117"/>
    </location>
</feature>
<dbReference type="CDD" id="cd12797">
    <property type="entry name" value="M23_peptidase"/>
    <property type="match status" value="2"/>
</dbReference>
<dbReference type="InterPro" id="IPR016047">
    <property type="entry name" value="M23ase_b-sheet_dom"/>
</dbReference>
<name>A0ABS1HHA3_9BACT</name>
<dbReference type="EMBL" id="JAENRR010000011">
    <property type="protein sequence ID" value="MBK3517059.1"/>
    <property type="molecule type" value="Genomic_DNA"/>
</dbReference>
<evidence type="ECO:0000313" key="5">
    <source>
        <dbReference type="Proteomes" id="UP000605676"/>
    </source>
</evidence>
<keyword evidence="1" id="KW-0812">Transmembrane</keyword>
<proteinExistence type="predicted"/>
<dbReference type="InterPro" id="IPR008756">
    <property type="entry name" value="Peptidase_M56"/>
</dbReference>
<sequence length="595" mass="67957">MEEVGLYLLKSSVVSGIFFLIYYLLLQKESFFKLSRFYLLASLSFSYIFPFIRINITNSTVEPLPIIETLQSTVNQFSFIEEQSIPTTVVQEPSLIEHYWWLVFPILLSSVFLYRFLNNIIHLLKTIHANEKVNQNKFTLVLFNQPHAFSFFRYIFISPKVWRSPKGHSIITHELSHLKHKHSLDRLLLEILLIIFWMNPFIYLYRKALEEVHEFQADSDATQNTSIKEYFNLVLQQSSAHNYSPLMSPFSYKLIKKRIKMAKYKSNPLIKLVLIIPIIIGVAIVSTSAIKIKPLQFEMNEYALSDKVMTPNDSSNTNSTTFIIPINNYKRTASGWGYRIHPIHKTKRFHPGLDFTANMDTPVLASQSGKVSKISTDAGYGKRIEIQHFNEYKTVYAHLNSFNVAEGQSVNQGDVIAFVGNTGKTTAPHLHFEIYENGKNVNPNNFLNFKATKQRKKDNTIEFDSPIKKEDLTRISSGFGIRKHPITKKMKQHNGVDYVAPLNTKVLAIGDGTVRKVKHEFIDGKGHGRFVIVDHENGYSSLYSQLNAYKVKEGQKVKQGDIVGLLGSSGISTGSHLHLEIKKDGKFVDPATVIK</sequence>
<dbReference type="Pfam" id="PF01551">
    <property type="entry name" value="Peptidase_M23"/>
    <property type="match status" value="2"/>
</dbReference>
<comment type="caution">
    <text evidence="4">The sequence shown here is derived from an EMBL/GenBank/DDBJ whole genome shotgun (WGS) entry which is preliminary data.</text>
</comment>
<dbReference type="InterPro" id="IPR011055">
    <property type="entry name" value="Dup_hybrid_motif"/>
</dbReference>
<keyword evidence="1" id="KW-1133">Transmembrane helix</keyword>
<evidence type="ECO:0000256" key="1">
    <source>
        <dbReference type="SAM" id="Phobius"/>
    </source>
</evidence>
<dbReference type="InterPro" id="IPR050570">
    <property type="entry name" value="Cell_wall_metabolism_enzyme"/>
</dbReference>
<evidence type="ECO:0000259" key="3">
    <source>
        <dbReference type="Pfam" id="PF05569"/>
    </source>
</evidence>
<protein>
    <submittedName>
        <fullName evidence="4">Peptidoglycan DD-metalloendopeptidase family protein</fullName>
    </submittedName>
</protein>
<accession>A0ABS1HHA3</accession>
<dbReference type="Pfam" id="PF05569">
    <property type="entry name" value="Peptidase_M56"/>
    <property type="match status" value="1"/>
</dbReference>
<keyword evidence="1" id="KW-0472">Membrane</keyword>
<dbReference type="PANTHER" id="PTHR21666">
    <property type="entry name" value="PEPTIDASE-RELATED"/>
    <property type="match status" value="1"/>
</dbReference>
<feature type="domain" description="M23ase beta-sheet core" evidence="2">
    <location>
        <begin position="348"/>
        <end position="443"/>
    </location>
</feature>
<dbReference type="SUPFAM" id="SSF51261">
    <property type="entry name" value="Duplicated hybrid motif"/>
    <property type="match status" value="2"/>
</dbReference>
<keyword evidence="5" id="KW-1185">Reference proteome</keyword>
<feature type="transmembrane region" description="Helical" evidence="1">
    <location>
        <begin position="269"/>
        <end position="290"/>
    </location>
</feature>
<gene>
    <name evidence="4" type="ORF">JIV24_06865</name>
</gene>
<feature type="domain" description="M23ase beta-sheet core" evidence="2">
    <location>
        <begin position="492"/>
        <end position="590"/>
    </location>
</feature>
<feature type="transmembrane region" description="Helical" evidence="1">
    <location>
        <begin position="37"/>
        <end position="56"/>
    </location>
</feature>
<dbReference type="RefSeq" id="WP_200464286.1">
    <property type="nucleotide sequence ID" value="NZ_JAENRR010000011.1"/>
</dbReference>
<dbReference type="PANTHER" id="PTHR21666:SF286">
    <property type="entry name" value="LIPOPROTEIN NLPD"/>
    <property type="match status" value="1"/>
</dbReference>